<keyword evidence="3" id="KW-1185">Reference proteome</keyword>
<evidence type="ECO:0000313" key="3">
    <source>
        <dbReference type="Proteomes" id="UP000095713"/>
    </source>
</evidence>
<proteinExistence type="predicted"/>
<reference evidence="2 3" key="1">
    <citation type="submission" date="2016-05" db="EMBL/GenBank/DDBJ databases">
        <title>Draft Genome Sequence of Algibacter sp. Strain SK-16 Isolated from the Surface Water of Aburatsubo Inlet.</title>
        <authorList>
            <person name="Wong S.-K."/>
            <person name="Yoshizawa S."/>
            <person name="Nakajima Y."/>
            <person name="Ogura Y."/>
            <person name="Tetsuya H."/>
            <person name="Hamasaki K."/>
        </authorList>
    </citation>
    <scope>NUCLEOTIDE SEQUENCE [LARGE SCALE GENOMIC DNA]</scope>
    <source>
        <strain evidence="2 3">SK-16</strain>
    </source>
</reference>
<protein>
    <submittedName>
        <fullName evidence="2">Chromosome partitioning protein ParA</fullName>
    </submittedName>
</protein>
<comment type="caution">
    <text evidence="2">The sequence shown here is derived from an EMBL/GenBank/DDBJ whole genome shotgun (WGS) entry which is preliminary data.</text>
</comment>
<sequence>MENNKKSMGLKIALGVALVLFLGTAFYSMNLYKQSSSEKKELTEQKQLVMNDLNAMAKQYDEAIGENDIANKNLIDARSRIQGLIDSLKISETNVKSLWRYKRKYASLQKEMNKLLAQNDSLRVENSYLATSLDSTRVRLEERSIFTDSLLVQNNALAEVVENAAVLNTIGLKGYGAIERTSGKLIPTERASRVDKIRVCFTVAKNTLVQAGDHELYVQVIDPKNTTLGLNEQAQFVGGQVFNYSIISKFNYENANLNICEFVASKGKDKFEKGRYVVNVFNEKDLVSSSEFTLK</sequence>
<dbReference type="STRING" id="1849968.A8C32_03910"/>
<dbReference type="EMBL" id="MDJD01000034">
    <property type="protein sequence ID" value="OEK08605.1"/>
    <property type="molecule type" value="Genomic_DNA"/>
</dbReference>
<dbReference type="OrthoDB" id="1115172at2"/>
<evidence type="ECO:0000313" key="2">
    <source>
        <dbReference type="EMBL" id="OEK08605.1"/>
    </source>
</evidence>
<keyword evidence="1" id="KW-0175">Coiled coil</keyword>
<gene>
    <name evidence="2" type="ORF">A8C32_03910</name>
</gene>
<accession>A0A1E5TB45</accession>
<feature type="coiled-coil region" evidence="1">
    <location>
        <begin position="98"/>
        <end position="125"/>
    </location>
</feature>
<name>A0A1E5TB45_9FLAO</name>
<organism evidence="2 3">
    <name type="scientific">Flavivirga aquatica</name>
    <dbReference type="NCBI Taxonomy" id="1849968"/>
    <lineage>
        <taxon>Bacteria</taxon>
        <taxon>Pseudomonadati</taxon>
        <taxon>Bacteroidota</taxon>
        <taxon>Flavobacteriia</taxon>
        <taxon>Flavobacteriales</taxon>
        <taxon>Flavobacteriaceae</taxon>
        <taxon>Flavivirga</taxon>
    </lineage>
</organism>
<dbReference type="AlphaFoldDB" id="A0A1E5TB45"/>
<dbReference type="RefSeq" id="WP_069830111.1">
    <property type="nucleotide sequence ID" value="NZ_MDJD01000034.1"/>
</dbReference>
<dbReference type="Proteomes" id="UP000095713">
    <property type="component" value="Unassembled WGS sequence"/>
</dbReference>
<evidence type="ECO:0000256" key="1">
    <source>
        <dbReference type="SAM" id="Coils"/>
    </source>
</evidence>